<evidence type="ECO:0000259" key="16">
    <source>
        <dbReference type="Pfam" id="PF04997"/>
    </source>
</evidence>
<keyword evidence="8" id="KW-0479">Metal-binding</keyword>
<comment type="caution">
    <text evidence="17">The sequence shown here is derived from an EMBL/GenBank/DDBJ whole genome shotgun (WGS) entry which is preliminary data.</text>
</comment>
<evidence type="ECO:0000313" key="18">
    <source>
        <dbReference type="Proteomes" id="UP000037460"/>
    </source>
</evidence>
<evidence type="ECO:0000313" key="17">
    <source>
        <dbReference type="EMBL" id="KOO34536.1"/>
    </source>
</evidence>
<feature type="compositionally biased region" description="Low complexity" evidence="15">
    <location>
        <begin position="279"/>
        <end position="288"/>
    </location>
</feature>
<dbReference type="PANTHER" id="PTHR19376:SF37">
    <property type="entry name" value="DNA-DIRECTED RNA POLYMERASE II SUBUNIT RPB1"/>
    <property type="match status" value="1"/>
</dbReference>
<evidence type="ECO:0000256" key="5">
    <source>
        <dbReference type="ARBA" id="ARBA00022478"/>
    </source>
</evidence>
<evidence type="ECO:0000256" key="6">
    <source>
        <dbReference type="ARBA" id="ARBA00022679"/>
    </source>
</evidence>
<feature type="compositionally biased region" description="Basic and acidic residues" evidence="15">
    <location>
        <begin position="535"/>
        <end position="547"/>
    </location>
</feature>
<keyword evidence="18" id="KW-1185">Reference proteome</keyword>
<feature type="compositionally biased region" description="Basic and acidic residues" evidence="15">
    <location>
        <begin position="493"/>
        <end position="505"/>
    </location>
</feature>
<keyword evidence="9" id="KW-0862">Zinc</keyword>
<evidence type="ECO:0000256" key="10">
    <source>
        <dbReference type="ARBA" id="ARBA00022842"/>
    </source>
</evidence>
<feature type="region of interest" description="Disordered" evidence="15">
    <location>
        <begin position="482"/>
        <end position="547"/>
    </location>
</feature>
<dbReference type="InterPro" id="IPR044893">
    <property type="entry name" value="RNA_pol_Rpb1_clamp_domain"/>
</dbReference>
<keyword evidence="7" id="KW-0548">Nucleotidyltransferase</keyword>
<evidence type="ECO:0000256" key="4">
    <source>
        <dbReference type="ARBA" id="ARBA00016625"/>
    </source>
</evidence>
<keyword evidence="10" id="KW-0460">Magnesium</keyword>
<feature type="domain" description="RNA polymerase Rpb1" evidence="16">
    <location>
        <begin position="66"/>
        <end position="225"/>
    </location>
</feature>
<feature type="compositionally biased region" description="Low complexity" evidence="15">
    <location>
        <begin position="482"/>
        <end position="492"/>
    </location>
</feature>
<dbReference type="AlphaFoldDB" id="A0A0M0K6P0"/>
<evidence type="ECO:0000256" key="7">
    <source>
        <dbReference type="ARBA" id="ARBA00022695"/>
    </source>
</evidence>
<comment type="subcellular location">
    <subcellularLocation>
        <location evidence="1">Nucleus</location>
    </subcellularLocation>
</comment>
<evidence type="ECO:0000256" key="8">
    <source>
        <dbReference type="ARBA" id="ARBA00022723"/>
    </source>
</evidence>
<keyword evidence="6" id="KW-0808">Transferase</keyword>
<dbReference type="Proteomes" id="UP000037460">
    <property type="component" value="Unassembled WGS sequence"/>
</dbReference>
<dbReference type="InterPro" id="IPR007080">
    <property type="entry name" value="RNA_pol_Rpb1_1"/>
</dbReference>
<feature type="non-terminal residue" evidence="17">
    <location>
        <position position="547"/>
    </location>
</feature>
<comment type="similarity">
    <text evidence="2">Belongs to the RNA polymerase beta' chain family.</text>
</comment>
<feature type="compositionally biased region" description="Acidic residues" evidence="15">
    <location>
        <begin position="252"/>
        <end position="262"/>
    </location>
</feature>
<dbReference type="SUPFAM" id="SSF64484">
    <property type="entry name" value="beta and beta-prime subunits of DNA dependent RNA-polymerase"/>
    <property type="match status" value="1"/>
</dbReference>
<proteinExistence type="inferred from homology"/>
<dbReference type="Pfam" id="PF04997">
    <property type="entry name" value="RNA_pol_Rpb1_1"/>
    <property type="match status" value="1"/>
</dbReference>
<comment type="catalytic activity">
    <reaction evidence="13">
        <text>RNA(n) + a ribonucleoside 5'-triphosphate = RNA(n+1) + diphosphate</text>
        <dbReference type="Rhea" id="RHEA:21248"/>
        <dbReference type="Rhea" id="RHEA-COMP:14527"/>
        <dbReference type="Rhea" id="RHEA-COMP:17342"/>
        <dbReference type="ChEBI" id="CHEBI:33019"/>
        <dbReference type="ChEBI" id="CHEBI:61557"/>
        <dbReference type="ChEBI" id="CHEBI:140395"/>
        <dbReference type="EC" id="2.7.7.6"/>
    </reaction>
</comment>
<dbReference type="Gene3D" id="4.10.860.120">
    <property type="entry name" value="RNA polymerase II, clamp domain"/>
    <property type="match status" value="1"/>
</dbReference>
<evidence type="ECO:0000256" key="1">
    <source>
        <dbReference type="ARBA" id="ARBA00004123"/>
    </source>
</evidence>
<evidence type="ECO:0000256" key="15">
    <source>
        <dbReference type="SAM" id="MobiDB-lite"/>
    </source>
</evidence>
<evidence type="ECO:0000256" key="14">
    <source>
        <dbReference type="ARBA" id="ARBA00073930"/>
    </source>
</evidence>
<dbReference type="EC" id="2.7.7.6" evidence="3"/>
<dbReference type="PANTHER" id="PTHR19376">
    <property type="entry name" value="DNA-DIRECTED RNA POLYMERASE"/>
    <property type="match status" value="1"/>
</dbReference>
<dbReference type="InterPro" id="IPR045867">
    <property type="entry name" value="DNA-dir_RpoC_beta_prime"/>
</dbReference>
<gene>
    <name evidence="17" type="ORF">Ctob_015929</name>
</gene>
<protein>
    <recommendedName>
        <fullName evidence="4">DNA-directed RNA polymerase II subunit RPB1</fullName>
        <ecNumber evidence="3">2.7.7.6</ecNumber>
    </recommendedName>
    <alternativeName>
        <fullName evidence="14">DNA-directed RNA polymerase II subunit rpb1</fullName>
    </alternativeName>
</protein>
<dbReference type="GO" id="GO:0003677">
    <property type="term" value="F:DNA binding"/>
    <property type="evidence" value="ECO:0007669"/>
    <property type="project" value="UniProtKB-KW"/>
</dbReference>
<evidence type="ECO:0000256" key="3">
    <source>
        <dbReference type="ARBA" id="ARBA00012418"/>
    </source>
</evidence>
<evidence type="ECO:0000256" key="13">
    <source>
        <dbReference type="ARBA" id="ARBA00048552"/>
    </source>
</evidence>
<dbReference type="GO" id="GO:0006351">
    <property type="term" value="P:DNA-templated transcription"/>
    <property type="evidence" value="ECO:0007669"/>
    <property type="project" value="InterPro"/>
</dbReference>
<evidence type="ECO:0000256" key="2">
    <source>
        <dbReference type="ARBA" id="ARBA00006460"/>
    </source>
</evidence>
<feature type="compositionally biased region" description="Basic and acidic residues" evidence="15">
    <location>
        <begin position="384"/>
        <end position="406"/>
    </location>
</feature>
<dbReference type="EMBL" id="JWZX01001186">
    <property type="protein sequence ID" value="KOO34536.1"/>
    <property type="molecule type" value="Genomic_DNA"/>
</dbReference>
<dbReference type="GO" id="GO:0046872">
    <property type="term" value="F:metal ion binding"/>
    <property type="evidence" value="ECO:0007669"/>
    <property type="project" value="UniProtKB-KW"/>
</dbReference>
<feature type="non-terminal residue" evidence="17">
    <location>
        <position position="1"/>
    </location>
</feature>
<keyword evidence="5 17" id="KW-0240">DNA-directed RNA polymerase</keyword>
<dbReference type="GO" id="GO:0005665">
    <property type="term" value="C:RNA polymerase II, core complex"/>
    <property type="evidence" value="ECO:0007669"/>
    <property type="project" value="TreeGrafter"/>
</dbReference>
<feature type="region of interest" description="Disordered" evidence="15">
    <location>
        <begin position="222"/>
        <end position="288"/>
    </location>
</feature>
<evidence type="ECO:0000256" key="9">
    <source>
        <dbReference type="ARBA" id="ARBA00022833"/>
    </source>
</evidence>
<accession>A0A0M0K6P0</accession>
<sequence length="547" mass="57900">RKCAKHPIFADASRLCASPYEPLCAGARWRRSAACLPVQGAAPPAASESAATMSGVSFRYSEAGVRKVRRVQFGILGPVELKASSMCNIVTDRTFEKGKPIPGGLMDPALGAIDLLLNCASCGMDSFECPGHFGHLELTKPMYHVSFLITTLKVLRCVCFSCSAILGDQPAEDGKAKLVLVEANAKVDAAEADRIADRAAQQKQLAKANAQLESIARKLAERDEQLASTQSSLEDAPPPPPPTMARAVLSAEADEEEDEDEAQGGAHDGASATSRQIEQLQQAVDAASSALAHHAAAAHQATGAHDGGETSVRQAAVAAHQYEVLATARSTPPHRVRRQLLDAQLAEQVPALEAAVQSQAVELAEARAQLATLAAQAKLSAKSSADEMRAKSRQLEEAERRWRNHQHDGETKLRLLDEQVRLLSSKSELHAALAEVSTRLSAAQLAESSMRHRLAEAEVQLIAAEAREAELWAASDAPSWAASDAPSWAASDAPEHGAVERRPERGPGAADGGISSGHVLPNKAGHDQSVVMGAREAKASAHHDAHA</sequence>
<reference evidence="18" key="1">
    <citation type="journal article" date="2015" name="PLoS Genet.">
        <title>Genome Sequence and Transcriptome Analyses of Chrysochromulina tobin: Metabolic Tools for Enhanced Algal Fitness in the Prominent Order Prymnesiales (Haptophyceae).</title>
        <authorList>
            <person name="Hovde B.T."/>
            <person name="Deodato C.R."/>
            <person name="Hunsperger H.M."/>
            <person name="Ryken S.A."/>
            <person name="Yost W."/>
            <person name="Jha R.K."/>
            <person name="Patterson J."/>
            <person name="Monnat R.J. Jr."/>
            <person name="Barlow S.B."/>
            <person name="Starkenburg S.R."/>
            <person name="Cattolico R.A."/>
        </authorList>
    </citation>
    <scope>NUCLEOTIDE SEQUENCE</scope>
    <source>
        <strain evidence="18">CCMP291</strain>
    </source>
</reference>
<dbReference type="FunFam" id="4.10.860.120:FF:000003">
    <property type="entry name" value="DNA-directed RNA polymerase subunit"/>
    <property type="match status" value="1"/>
</dbReference>
<name>A0A0M0K6P0_9EUKA</name>
<feature type="region of interest" description="Disordered" evidence="15">
    <location>
        <begin position="382"/>
        <end position="406"/>
    </location>
</feature>
<evidence type="ECO:0000256" key="11">
    <source>
        <dbReference type="ARBA" id="ARBA00023125"/>
    </source>
</evidence>
<keyword evidence="12" id="KW-0804">Transcription</keyword>
<dbReference type="GO" id="GO:0003899">
    <property type="term" value="F:DNA-directed RNA polymerase activity"/>
    <property type="evidence" value="ECO:0007669"/>
    <property type="project" value="UniProtKB-EC"/>
</dbReference>
<keyword evidence="11" id="KW-0238">DNA-binding</keyword>
<dbReference type="OrthoDB" id="270392at2759"/>
<evidence type="ECO:0000256" key="12">
    <source>
        <dbReference type="ARBA" id="ARBA00023163"/>
    </source>
</evidence>
<organism evidence="17 18">
    <name type="scientific">Chrysochromulina tobinii</name>
    <dbReference type="NCBI Taxonomy" id="1460289"/>
    <lineage>
        <taxon>Eukaryota</taxon>
        <taxon>Haptista</taxon>
        <taxon>Haptophyta</taxon>
        <taxon>Prymnesiophyceae</taxon>
        <taxon>Prymnesiales</taxon>
        <taxon>Chrysochromulinaceae</taxon>
        <taxon>Chrysochromulina</taxon>
    </lineage>
</organism>